<organism evidence="2 3">
    <name type="scientific">Eisenbergiella tayi</name>
    <dbReference type="NCBI Taxonomy" id="1432052"/>
    <lineage>
        <taxon>Bacteria</taxon>
        <taxon>Bacillati</taxon>
        <taxon>Bacillota</taxon>
        <taxon>Clostridia</taxon>
        <taxon>Lachnospirales</taxon>
        <taxon>Lachnospiraceae</taxon>
        <taxon>Eisenbergiella</taxon>
    </lineage>
</organism>
<accession>A0A1E3U6B2</accession>
<evidence type="ECO:0000313" key="3">
    <source>
        <dbReference type="Proteomes" id="UP000094271"/>
    </source>
</evidence>
<name>A0A1E3U6B2_9FIRM</name>
<sequence length="169" mass="19520">MNAENLSKVGSRLVKRCGTRDPFRIARQLGIEVLFCEDFGPLKGMYRVIKRSRFIFINENLSAQMQRIVCAHELGHDQLHRNLAKGSAIQEFMLYDMTTKPEYEANIVAAEILLDTDEILEYIYDYGYTSEQIARAMETDINLVALKIAHLAETGYDLRRIEHKSDFLK</sequence>
<evidence type="ECO:0000313" key="2">
    <source>
        <dbReference type="EMBL" id="ODR37979.1"/>
    </source>
</evidence>
<proteinExistence type="predicted"/>
<feature type="domain" description="IrrE N-terminal-like" evidence="1">
    <location>
        <begin position="27"/>
        <end position="138"/>
    </location>
</feature>
<dbReference type="AlphaFoldDB" id="A0A1E3U6B2"/>
<gene>
    <name evidence="2" type="ORF">BEI59_34515</name>
</gene>
<dbReference type="EMBL" id="MEHA01000047">
    <property type="protein sequence ID" value="ODR37979.1"/>
    <property type="molecule type" value="Genomic_DNA"/>
</dbReference>
<dbReference type="OrthoDB" id="9816277at2"/>
<dbReference type="Pfam" id="PF06114">
    <property type="entry name" value="Peptidase_M78"/>
    <property type="match status" value="1"/>
</dbReference>
<dbReference type="RefSeq" id="WP_069432489.1">
    <property type="nucleotide sequence ID" value="NZ_MEHA01000047.1"/>
</dbReference>
<comment type="caution">
    <text evidence="2">The sequence shown here is derived from an EMBL/GenBank/DDBJ whole genome shotgun (WGS) entry which is preliminary data.</text>
</comment>
<protein>
    <submittedName>
        <fullName evidence="2">Toxin</fullName>
    </submittedName>
</protein>
<dbReference type="Proteomes" id="UP000094271">
    <property type="component" value="Unassembled WGS sequence"/>
</dbReference>
<dbReference type="InterPro" id="IPR010359">
    <property type="entry name" value="IrrE_HExxH"/>
</dbReference>
<reference evidence="2 3" key="1">
    <citation type="submission" date="2016-08" db="EMBL/GenBank/DDBJ databases">
        <authorList>
            <person name="Seilhamer J.J."/>
        </authorList>
    </citation>
    <scope>NUCLEOTIDE SEQUENCE [LARGE SCALE GENOMIC DNA]</scope>
    <source>
        <strain evidence="2 3">NML150140-1</strain>
    </source>
</reference>
<dbReference type="Gene3D" id="1.10.10.2910">
    <property type="match status" value="1"/>
</dbReference>
<evidence type="ECO:0000259" key="1">
    <source>
        <dbReference type="Pfam" id="PF06114"/>
    </source>
</evidence>